<keyword evidence="2" id="KW-1185">Reference proteome</keyword>
<reference evidence="1" key="1">
    <citation type="submission" date="2025-08" db="UniProtKB">
        <authorList>
            <consortium name="Ensembl"/>
        </authorList>
    </citation>
    <scope>IDENTIFICATION</scope>
</reference>
<sequence>MDQALLLVHNALPAEGLRLSALSAACYQVSGPAHPATGDPNCCSGSCTEQGQLSEFPSFIPCRIHYHFGESGNYSLEVKIQSGSTQTVSCDLSVNEDPINSYLLTPISLICRPQHFHLTLSDTTPVFGGSLVTVLLPLANLY</sequence>
<evidence type="ECO:0000313" key="1">
    <source>
        <dbReference type="Ensembl" id="ENSNPEP00000021885.1"/>
    </source>
</evidence>
<reference evidence="1" key="2">
    <citation type="submission" date="2025-09" db="UniProtKB">
        <authorList>
            <consortium name="Ensembl"/>
        </authorList>
    </citation>
    <scope>IDENTIFICATION</scope>
</reference>
<protein>
    <submittedName>
        <fullName evidence="1">Uncharacterized protein</fullName>
    </submittedName>
</protein>
<evidence type="ECO:0000313" key="2">
    <source>
        <dbReference type="Proteomes" id="UP000694420"/>
    </source>
</evidence>
<organism evidence="1 2">
    <name type="scientific">Nothoprocta perdicaria</name>
    <name type="common">Chilean tinamou</name>
    <name type="synonym">Crypturus perdicarius</name>
    <dbReference type="NCBI Taxonomy" id="30464"/>
    <lineage>
        <taxon>Eukaryota</taxon>
        <taxon>Metazoa</taxon>
        <taxon>Chordata</taxon>
        <taxon>Craniata</taxon>
        <taxon>Vertebrata</taxon>
        <taxon>Euteleostomi</taxon>
        <taxon>Archelosauria</taxon>
        <taxon>Archosauria</taxon>
        <taxon>Dinosauria</taxon>
        <taxon>Saurischia</taxon>
        <taxon>Theropoda</taxon>
        <taxon>Coelurosauria</taxon>
        <taxon>Aves</taxon>
        <taxon>Palaeognathae</taxon>
        <taxon>Tinamiformes</taxon>
        <taxon>Tinamidae</taxon>
        <taxon>Nothoprocta</taxon>
    </lineage>
</organism>
<dbReference type="Proteomes" id="UP000694420">
    <property type="component" value="Unplaced"/>
</dbReference>
<dbReference type="Ensembl" id="ENSNPET00000022441.1">
    <property type="protein sequence ID" value="ENSNPEP00000021885.1"/>
    <property type="gene ID" value="ENSNPEG00000016227.1"/>
</dbReference>
<dbReference type="AlphaFoldDB" id="A0A8C7A2C3"/>
<name>A0A8C7A2C3_NOTPE</name>
<proteinExistence type="predicted"/>
<accession>A0A8C7A2C3</accession>